<gene>
    <name evidence="1" type="ORF">BN1080_02325</name>
</gene>
<dbReference type="OrthoDB" id="2353632at2"/>
<evidence type="ECO:0000313" key="1">
    <source>
        <dbReference type="EMBL" id="CEG23351.1"/>
    </source>
</evidence>
<dbReference type="Pfam" id="PF08958">
    <property type="entry name" value="DUF1871"/>
    <property type="match status" value="1"/>
</dbReference>
<reference evidence="1 2" key="1">
    <citation type="submission" date="2014-09" db="EMBL/GenBank/DDBJ databases">
        <authorList>
            <person name="Urmite Genomes Urmite Genomes"/>
        </authorList>
    </citation>
    <scope>NUCLEOTIDE SEQUENCE [LARGE SCALE GENOMIC DNA]</scope>
    <source>
        <strain evidence="1 2">ES2</strain>
    </source>
</reference>
<dbReference type="Gene3D" id="1.10.340.20">
    <property type="entry name" value="Apc36109-like domain"/>
    <property type="match status" value="1"/>
</dbReference>
<accession>A0A098EPU9</accession>
<keyword evidence="2" id="KW-1185">Reference proteome</keyword>
<proteinExistence type="predicted"/>
<dbReference type="InterPro" id="IPR015053">
    <property type="entry name" value="DUF1871"/>
</dbReference>
<dbReference type="InterPro" id="IPR023162">
    <property type="entry name" value="Apc36109-like_dom_sf"/>
</dbReference>
<organism evidence="1 2">
    <name type="scientific">Planococcus massiliensis</name>
    <dbReference type="NCBI Taxonomy" id="1499687"/>
    <lineage>
        <taxon>Bacteria</taxon>
        <taxon>Bacillati</taxon>
        <taxon>Bacillota</taxon>
        <taxon>Bacilli</taxon>
        <taxon>Bacillales</taxon>
        <taxon>Caryophanaceae</taxon>
        <taxon>Planococcus</taxon>
    </lineage>
</organism>
<evidence type="ECO:0008006" key="3">
    <source>
        <dbReference type="Google" id="ProtNLM"/>
    </source>
</evidence>
<name>A0A098EPU9_9BACL</name>
<dbReference type="EMBL" id="CCXS01000001">
    <property type="protein sequence ID" value="CEG23351.1"/>
    <property type="molecule type" value="Genomic_DNA"/>
</dbReference>
<protein>
    <recommendedName>
        <fullName evidence="3">DUF1871 domain-containing protein</fullName>
    </recommendedName>
</protein>
<dbReference type="SUPFAM" id="SSF116922">
    <property type="entry name" value="YugE-like"/>
    <property type="match status" value="1"/>
</dbReference>
<dbReference type="AlphaFoldDB" id="A0A098EPU9"/>
<sequence length="86" mass="10013">MSMSEMNRRAVRVLEEWDPFALGEERYGVEIGNVVDQLHVLDHPSDLAKQIQSIYEVSFEKWIPLEKCVDISYKLLALKYEAKSII</sequence>
<evidence type="ECO:0000313" key="2">
    <source>
        <dbReference type="Proteomes" id="UP000043699"/>
    </source>
</evidence>
<dbReference type="Proteomes" id="UP000043699">
    <property type="component" value="Unassembled WGS sequence"/>
</dbReference>